<evidence type="ECO:0000313" key="2">
    <source>
        <dbReference type="EMBL" id="SDF38002.1"/>
    </source>
</evidence>
<dbReference type="PANTHER" id="PTHR43190">
    <property type="entry name" value="N-ACETYL-D-GLUCOSAMINE KINASE"/>
    <property type="match status" value="1"/>
</dbReference>
<name>A0A1G7KLB1_9PSEU</name>
<dbReference type="CDD" id="cd24007">
    <property type="entry name" value="ASKHA_NBD_eukNAGK-like"/>
    <property type="match status" value="1"/>
</dbReference>
<dbReference type="InterPro" id="IPR052519">
    <property type="entry name" value="Euk-type_GlcNAc_Kinase"/>
</dbReference>
<accession>A0A1G7KLB1</accession>
<feature type="domain" description="ATPase BadF/BadG/BcrA/BcrD type" evidence="1">
    <location>
        <begin position="3"/>
        <end position="297"/>
    </location>
</feature>
<dbReference type="AlphaFoldDB" id="A0A1G7KLB1"/>
<gene>
    <name evidence="2" type="ORF">SAMN05216553_101355</name>
</gene>
<keyword evidence="3" id="KW-1185">Reference proteome</keyword>
<dbReference type="Gene3D" id="3.30.420.40">
    <property type="match status" value="2"/>
</dbReference>
<dbReference type="STRING" id="200378.SAMN05216553_101355"/>
<evidence type="ECO:0000259" key="1">
    <source>
        <dbReference type="Pfam" id="PF01869"/>
    </source>
</evidence>
<dbReference type="PANTHER" id="PTHR43190:SF3">
    <property type="entry name" value="N-ACETYL-D-GLUCOSAMINE KINASE"/>
    <property type="match status" value="1"/>
</dbReference>
<dbReference type="Pfam" id="PF01869">
    <property type="entry name" value="BcrAD_BadFG"/>
    <property type="match status" value="1"/>
</dbReference>
<protein>
    <submittedName>
        <fullName evidence="2">BadF-type ATPase</fullName>
    </submittedName>
</protein>
<sequence length="320" mass="32784">MFLGVDGGGTKTAFCLVDLDGRVVAEARTASVYHLQDGIGIVEPLLRQGITEVCATAGIPVTGITYAFIGLPAYGEVSGDVPVLDALPAKILGGDHYRCGNDMICGWAGSLGGVDGINVVAGTGSIAYGEHDGRQWRGGGWSELFGDEGSGYWVAVQGLNAFSRMADGRLPAGPLADGMRSALGLATDLDAIDVVVNRWHGDRGRIASLSKVVDVAAGAGDAVAADILRSAGRELALLVNVGREALGFPASQEVPVSYSGGMFASEHVLSSFRESLADGAGLRAPLLEPHIGAALHAARLHGHPLRAEHISTAAAAALSP</sequence>
<reference evidence="3" key="1">
    <citation type="submission" date="2016-10" db="EMBL/GenBank/DDBJ databases">
        <authorList>
            <person name="Varghese N."/>
            <person name="Submissions S."/>
        </authorList>
    </citation>
    <scope>NUCLEOTIDE SEQUENCE [LARGE SCALE GENOMIC DNA]</scope>
    <source>
        <strain evidence="3">CGMCC 4.3506</strain>
    </source>
</reference>
<dbReference type="InterPro" id="IPR002731">
    <property type="entry name" value="ATPase_BadF"/>
</dbReference>
<evidence type="ECO:0000313" key="3">
    <source>
        <dbReference type="Proteomes" id="UP000199623"/>
    </source>
</evidence>
<proteinExistence type="predicted"/>
<dbReference type="SUPFAM" id="SSF53067">
    <property type="entry name" value="Actin-like ATPase domain"/>
    <property type="match status" value="2"/>
</dbReference>
<dbReference type="Proteomes" id="UP000199623">
    <property type="component" value="Unassembled WGS sequence"/>
</dbReference>
<organism evidence="2 3">
    <name type="scientific">Lentzea fradiae</name>
    <dbReference type="NCBI Taxonomy" id="200378"/>
    <lineage>
        <taxon>Bacteria</taxon>
        <taxon>Bacillati</taxon>
        <taxon>Actinomycetota</taxon>
        <taxon>Actinomycetes</taxon>
        <taxon>Pseudonocardiales</taxon>
        <taxon>Pseudonocardiaceae</taxon>
        <taxon>Lentzea</taxon>
    </lineage>
</organism>
<dbReference type="InterPro" id="IPR043129">
    <property type="entry name" value="ATPase_NBD"/>
</dbReference>
<dbReference type="OrthoDB" id="8701357at2"/>
<dbReference type="EMBL" id="FNCC01000001">
    <property type="protein sequence ID" value="SDF38002.1"/>
    <property type="molecule type" value="Genomic_DNA"/>
</dbReference>
<dbReference type="RefSeq" id="WP_090044768.1">
    <property type="nucleotide sequence ID" value="NZ_FNCC01000001.1"/>
</dbReference>